<dbReference type="GO" id="GO:0046872">
    <property type="term" value="F:metal ion binding"/>
    <property type="evidence" value="ECO:0007669"/>
    <property type="project" value="UniProtKB-KW"/>
</dbReference>
<evidence type="ECO:0000256" key="2">
    <source>
        <dbReference type="ARBA" id="ARBA00004123"/>
    </source>
</evidence>
<comment type="subcellular location">
    <subcellularLocation>
        <location evidence="2">Nucleus</location>
    </subcellularLocation>
</comment>
<accession>A0A4Y1S1U5</accession>
<dbReference type="PANTHER" id="PTHR22930:SF85">
    <property type="entry name" value="GH03217P-RELATED"/>
    <property type="match status" value="1"/>
</dbReference>
<dbReference type="GO" id="GO:0035098">
    <property type="term" value="C:ESC/E(Z) complex"/>
    <property type="evidence" value="ECO:0007669"/>
    <property type="project" value="TreeGrafter"/>
</dbReference>
<keyword evidence="6" id="KW-0378">Hydrolase</keyword>
<keyword evidence="4" id="KW-0540">Nuclease</keyword>
<dbReference type="InterPro" id="IPR045249">
    <property type="entry name" value="HARBI1-like"/>
</dbReference>
<comment type="cofactor">
    <cofactor evidence="1">
        <name>a divalent metal cation</name>
        <dbReference type="ChEBI" id="CHEBI:60240"/>
    </cofactor>
</comment>
<organism evidence="9">
    <name type="scientific">Prunus dulcis</name>
    <name type="common">Almond</name>
    <name type="synonym">Amygdalus dulcis</name>
    <dbReference type="NCBI Taxonomy" id="3755"/>
    <lineage>
        <taxon>Eukaryota</taxon>
        <taxon>Viridiplantae</taxon>
        <taxon>Streptophyta</taxon>
        <taxon>Embryophyta</taxon>
        <taxon>Tracheophyta</taxon>
        <taxon>Spermatophyta</taxon>
        <taxon>Magnoliopsida</taxon>
        <taxon>eudicotyledons</taxon>
        <taxon>Gunneridae</taxon>
        <taxon>Pentapetalae</taxon>
        <taxon>rosids</taxon>
        <taxon>fabids</taxon>
        <taxon>Rosales</taxon>
        <taxon>Rosaceae</taxon>
        <taxon>Amygdaloideae</taxon>
        <taxon>Amygdaleae</taxon>
        <taxon>Prunus</taxon>
    </lineage>
</organism>
<evidence type="ECO:0000256" key="4">
    <source>
        <dbReference type="ARBA" id="ARBA00022722"/>
    </source>
</evidence>
<dbReference type="GO" id="GO:0004518">
    <property type="term" value="F:nuclease activity"/>
    <property type="evidence" value="ECO:0007669"/>
    <property type="project" value="UniProtKB-KW"/>
</dbReference>
<evidence type="ECO:0000256" key="7">
    <source>
        <dbReference type="ARBA" id="ARBA00023242"/>
    </source>
</evidence>
<evidence type="ECO:0000313" key="9">
    <source>
        <dbReference type="EMBL" id="BBH10272.1"/>
    </source>
</evidence>
<comment type="similarity">
    <text evidence="3">Belongs to the HARBI1 family.</text>
</comment>
<dbReference type="PANTHER" id="PTHR22930">
    <property type="match status" value="1"/>
</dbReference>
<evidence type="ECO:0000256" key="6">
    <source>
        <dbReference type="ARBA" id="ARBA00022801"/>
    </source>
</evidence>
<dbReference type="InterPro" id="IPR027806">
    <property type="entry name" value="HARBI1_dom"/>
</dbReference>
<dbReference type="EMBL" id="AP019304">
    <property type="protein sequence ID" value="BBH10272.1"/>
    <property type="molecule type" value="Genomic_DNA"/>
</dbReference>
<dbReference type="Pfam" id="PF13359">
    <property type="entry name" value="DDE_Tnp_4"/>
    <property type="match status" value="1"/>
</dbReference>
<keyword evidence="5" id="KW-0479">Metal-binding</keyword>
<evidence type="ECO:0000256" key="3">
    <source>
        <dbReference type="ARBA" id="ARBA00006958"/>
    </source>
</evidence>
<feature type="domain" description="DDE Tnp4" evidence="8">
    <location>
        <begin position="118"/>
        <end position="262"/>
    </location>
</feature>
<evidence type="ECO:0000256" key="1">
    <source>
        <dbReference type="ARBA" id="ARBA00001968"/>
    </source>
</evidence>
<reference evidence="9" key="1">
    <citation type="journal article" date="2019" name="Science">
        <title>Mutation of a bHLH transcription factor allowed almond domestication.</title>
        <authorList>
            <person name="Sanchez-Perez R."/>
            <person name="Pavan S."/>
            <person name="Mazzeo R."/>
            <person name="Moldovan C."/>
            <person name="Aiese Cigliano R."/>
            <person name="Del Cueto J."/>
            <person name="Ricciardi F."/>
            <person name="Lotti C."/>
            <person name="Ricciardi L."/>
            <person name="Dicenta F."/>
            <person name="Lopez-Marques R.L."/>
            <person name="Lindberg Moller B."/>
        </authorList>
    </citation>
    <scope>NUCLEOTIDE SEQUENCE</scope>
</reference>
<name>A0A4Y1S1U5_PRUDU</name>
<dbReference type="AlphaFoldDB" id="A0A4Y1S1U5"/>
<proteinExistence type="inferred from homology"/>
<dbReference type="GO" id="GO:0003682">
    <property type="term" value="F:chromatin binding"/>
    <property type="evidence" value="ECO:0007669"/>
    <property type="project" value="TreeGrafter"/>
</dbReference>
<gene>
    <name evidence="9" type="ORF">Prudu_023013</name>
</gene>
<protein>
    <recommendedName>
        <fullName evidence="8">DDE Tnp4 domain-containing protein</fullName>
    </recommendedName>
</protein>
<dbReference type="GO" id="GO:0016787">
    <property type="term" value="F:hydrolase activity"/>
    <property type="evidence" value="ECO:0007669"/>
    <property type="project" value="UniProtKB-KW"/>
</dbReference>
<evidence type="ECO:0000256" key="5">
    <source>
        <dbReference type="ARBA" id="ARBA00022723"/>
    </source>
</evidence>
<sequence>MNSSLSNDEEEGFKYFFGVSKKTFDYICSLVREDLVSRPPSGLINIEGRLLSVEKQVAIALRRLASGQSTVSQVTWRFIEALEERAKHHLKWPDSNRMEEIKSKLEEAFGLPNCCGAIDGTHIIMTLPTFKHQTIGCDLEDNYSMLLQGIVDHEMRFLDIVTGWPGGMTVSRLLKCSGFFKLCEGGQRLNENVRTLSGGVEIREYLVGGVGYPLLPWLITPYESNGLPASISAFNAVHGAARSLAVTAFSQLKGTWRILNKVMWRPDKRKLQASSWYVVYFTI</sequence>
<keyword evidence="7" id="KW-0539">Nucleus</keyword>
<evidence type="ECO:0000259" key="8">
    <source>
        <dbReference type="Pfam" id="PF13359"/>
    </source>
</evidence>
<dbReference type="GO" id="GO:0035102">
    <property type="term" value="C:PRC1 complex"/>
    <property type="evidence" value="ECO:0007669"/>
    <property type="project" value="TreeGrafter"/>
</dbReference>